<dbReference type="RefSeq" id="WP_011022217.1">
    <property type="nucleotide sequence ID" value="NC_003552.1"/>
</dbReference>
<organism evidence="2 3">
    <name type="scientific">Methanosarcina acetivorans (strain ATCC 35395 / DSM 2834 / JCM 12185 / C2A)</name>
    <dbReference type="NCBI Taxonomy" id="188937"/>
    <lineage>
        <taxon>Archaea</taxon>
        <taxon>Methanobacteriati</taxon>
        <taxon>Methanobacteriota</taxon>
        <taxon>Stenosarchaea group</taxon>
        <taxon>Methanomicrobia</taxon>
        <taxon>Methanosarcinales</taxon>
        <taxon>Methanosarcinaceae</taxon>
        <taxon>Methanosarcina</taxon>
    </lineage>
</organism>
<keyword evidence="1" id="KW-0812">Transmembrane</keyword>
<keyword evidence="1" id="KW-1133">Transmembrane helix</keyword>
<accession>Q8TNP7</accession>
<gene>
    <name evidence="2" type="ordered locus">MA_2236</name>
</gene>
<evidence type="ECO:0000313" key="3">
    <source>
        <dbReference type="Proteomes" id="UP000002487"/>
    </source>
</evidence>
<feature type="transmembrane region" description="Helical" evidence="1">
    <location>
        <begin position="32"/>
        <end position="51"/>
    </location>
</feature>
<evidence type="ECO:0000256" key="1">
    <source>
        <dbReference type="SAM" id="Phobius"/>
    </source>
</evidence>
<dbReference type="KEGG" id="mac:MA_2236"/>
<protein>
    <submittedName>
        <fullName evidence="2">Uncharacterized protein</fullName>
    </submittedName>
</protein>
<dbReference type="EMBL" id="AE010299">
    <property type="protein sequence ID" value="AAM05631.1"/>
    <property type="molecule type" value="Genomic_DNA"/>
</dbReference>
<reference evidence="2 3" key="1">
    <citation type="journal article" date="2002" name="Genome Res.">
        <title>The genome of Methanosarcina acetivorans reveals extensive metabolic and physiological diversity.</title>
        <authorList>
            <person name="Galagan J.E."/>
            <person name="Nusbaum C."/>
            <person name="Roy A."/>
            <person name="Endrizzi M.G."/>
            <person name="Macdonald P."/>
            <person name="FitzHugh W."/>
            <person name="Calvo S."/>
            <person name="Engels R."/>
            <person name="Smirnov S."/>
            <person name="Atnoor D."/>
            <person name="Brown A."/>
            <person name="Allen N."/>
            <person name="Naylor J."/>
            <person name="Stange-Thomann N."/>
            <person name="DeArellano K."/>
            <person name="Johnson R."/>
            <person name="Linton L."/>
            <person name="McEwan P."/>
            <person name="McKernan K."/>
            <person name="Talamas J."/>
            <person name="Tirrell A."/>
            <person name="Ye W."/>
            <person name="Zimmer A."/>
            <person name="Barber R.D."/>
            <person name="Cann I."/>
            <person name="Graham D.E."/>
            <person name="Grahame D.A."/>
            <person name="Guss A."/>
            <person name="Hedderich R."/>
            <person name="Ingram-Smith C."/>
            <person name="Kuettner C.H."/>
            <person name="Krzycki J.A."/>
            <person name="Leigh J.A."/>
            <person name="Li W."/>
            <person name="Liu J."/>
            <person name="Mukhopadhyay B."/>
            <person name="Reeve J.N."/>
            <person name="Smith K."/>
            <person name="Springer T.A."/>
            <person name="Umayam L.A."/>
            <person name="White O."/>
            <person name="White R.H."/>
            <person name="de Macario E.C."/>
            <person name="Ferry J.G."/>
            <person name="Jarrell K.F."/>
            <person name="Jing H."/>
            <person name="Macario A.J.L."/>
            <person name="Paulsen I."/>
            <person name="Pritchett M."/>
            <person name="Sowers K.R."/>
            <person name="Swanson R.V."/>
            <person name="Zinder S.H."/>
            <person name="Lander E."/>
            <person name="Metcalf W.W."/>
            <person name="Birren B."/>
        </authorList>
    </citation>
    <scope>NUCLEOTIDE SEQUENCE [LARGE SCALE GENOMIC DNA]</scope>
    <source>
        <strain evidence="3">ATCC 35395 / DSM 2834 / JCM 12185 / C2A</strain>
    </source>
</reference>
<keyword evidence="3" id="KW-1185">Reference proteome</keyword>
<sequence>MNISKKIALTIALFLLVHFLTGIDIPIPTALILFILSLSAFILTWVRKIILNNANTKEEAREAIKEKCHAIKPAYSSGFNIYFVLSRIIITFIPKSAREDGILKYILHCYRGKYRRVLDPDSLSLFKVSCVCGGGK</sequence>
<dbReference type="AlphaFoldDB" id="Q8TNP7"/>
<keyword evidence="1" id="KW-0472">Membrane</keyword>
<proteinExistence type="predicted"/>
<dbReference type="InParanoid" id="Q8TNP7"/>
<dbReference type="GeneID" id="43446071"/>
<dbReference type="EnsemblBacteria" id="AAM05631">
    <property type="protein sequence ID" value="AAM05631"/>
    <property type="gene ID" value="MA_2236"/>
</dbReference>
<name>Q8TNP7_METAC</name>
<dbReference type="HOGENOM" id="CLU_1870710_0_0_2"/>
<evidence type="ECO:0000313" key="2">
    <source>
        <dbReference type="EMBL" id="AAM05631.1"/>
    </source>
</evidence>
<dbReference type="Proteomes" id="UP000002487">
    <property type="component" value="Chromosome"/>
</dbReference>